<protein>
    <submittedName>
        <fullName evidence="1">Uncharacterized protein</fullName>
    </submittedName>
</protein>
<gene>
    <name evidence="1" type="ORF">NTEN_LOCUS3450</name>
</gene>
<sequence>MTAFRGIYPSPSDRISSMSSVWPYRQSLILRYVHNQRNEYESGKCLTLNERGGTNLPTRPI</sequence>
<name>A0A6H5G3Q2_9HEMI</name>
<dbReference type="Proteomes" id="UP000479000">
    <property type="component" value="Unassembled WGS sequence"/>
</dbReference>
<proteinExistence type="predicted"/>
<keyword evidence="2" id="KW-1185">Reference proteome</keyword>
<evidence type="ECO:0000313" key="2">
    <source>
        <dbReference type="Proteomes" id="UP000479000"/>
    </source>
</evidence>
<dbReference type="AlphaFoldDB" id="A0A6H5G3Q2"/>
<dbReference type="EMBL" id="CADCXU010005400">
    <property type="protein sequence ID" value="CAA9997107.1"/>
    <property type="molecule type" value="Genomic_DNA"/>
</dbReference>
<organism evidence="1 2">
    <name type="scientific">Nesidiocoris tenuis</name>
    <dbReference type="NCBI Taxonomy" id="355587"/>
    <lineage>
        <taxon>Eukaryota</taxon>
        <taxon>Metazoa</taxon>
        <taxon>Ecdysozoa</taxon>
        <taxon>Arthropoda</taxon>
        <taxon>Hexapoda</taxon>
        <taxon>Insecta</taxon>
        <taxon>Pterygota</taxon>
        <taxon>Neoptera</taxon>
        <taxon>Paraneoptera</taxon>
        <taxon>Hemiptera</taxon>
        <taxon>Heteroptera</taxon>
        <taxon>Panheteroptera</taxon>
        <taxon>Cimicomorpha</taxon>
        <taxon>Miridae</taxon>
        <taxon>Dicyphina</taxon>
        <taxon>Nesidiocoris</taxon>
    </lineage>
</organism>
<reference evidence="1 2" key="1">
    <citation type="submission" date="2020-02" db="EMBL/GenBank/DDBJ databases">
        <authorList>
            <person name="Ferguson B K."/>
        </authorList>
    </citation>
    <scope>NUCLEOTIDE SEQUENCE [LARGE SCALE GENOMIC DNA]</scope>
</reference>
<accession>A0A6H5G3Q2</accession>
<evidence type="ECO:0000313" key="1">
    <source>
        <dbReference type="EMBL" id="CAA9997107.1"/>
    </source>
</evidence>